<dbReference type="Proteomes" id="UP000830484">
    <property type="component" value="Segment"/>
</dbReference>
<proteinExistence type="predicted"/>
<evidence type="ECO:0000313" key="3">
    <source>
        <dbReference type="Proteomes" id="UP000830484"/>
    </source>
</evidence>
<evidence type="ECO:0000313" key="2">
    <source>
        <dbReference type="EMBL" id="UOF80605.1"/>
    </source>
</evidence>
<feature type="region of interest" description="Disordered" evidence="1">
    <location>
        <begin position="64"/>
        <end position="107"/>
    </location>
</feature>
<protein>
    <submittedName>
        <fullName evidence="2">Capsid protein</fullName>
    </submittedName>
</protein>
<sequence length="364" mass="41436">MAAFGTFALARAGISAYAVDLSASNAVLGTAVAEDTGQAYIGARIYKRRHPHWELPRSKRVKNSYGFRTRPAGPFSSPAKGRPLTTTVTPSPKRHRGPNMPFHKSSTIPHVMGDKSHGSNEMHTEDDVKVQYNQLRCGELYYQRIVLPPLSADNDDQNARDCSIFLKGLKVHREWYANASNAANAIDGYVGPMIINWALIQWNCPIAVDQGGDKKTELLSRFFTDYNDPTKFHAPFNEYPTSGPLLGTEFDMKHIDGNMSDKNDYRILARRRKMFRQFLYSTGGIAQGTTKTTARIKEYFKMPQRVYLEGGDEYNWSHPIWEIWWVTPQNPLIMAKGWTTTPGQVCNHYTSYNRHTTYYKEIKH</sequence>
<keyword evidence="3" id="KW-1185">Reference proteome</keyword>
<reference evidence="2" key="1">
    <citation type="submission" date="2020-10" db="EMBL/GenBank/DDBJ databases">
        <authorList>
            <person name="Malki K."/>
            <person name="Breitbart M."/>
        </authorList>
    </citation>
    <scope>NUCLEOTIDE SEQUENCE</scope>
    <source>
        <strain evidence="2">Ct2da291</strain>
    </source>
</reference>
<name>A0ABY4CGK1_9VIRU</name>
<dbReference type="EMBL" id="MW202695">
    <property type="protein sequence ID" value="UOF80605.1"/>
    <property type="molecule type" value="Genomic_DNA"/>
</dbReference>
<organism evidence="2 3">
    <name type="scientific">Circoviridae sp</name>
    <dbReference type="NCBI Taxonomy" id="1954248"/>
    <lineage>
        <taxon>Viruses</taxon>
        <taxon>Monodnaviria</taxon>
        <taxon>Shotokuvirae</taxon>
        <taxon>Cressdnaviricota</taxon>
        <taxon>Arfiviricetes</taxon>
        <taxon>Rohanvirales</taxon>
        <taxon>Nenyaviridae</taxon>
        <taxon>Galvornvirus</taxon>
        <taxon>Galvornvirus isengard</taxon>
    </lineage>
</organism>
<accession>A0ABY4CGK1</accession>
<evidence type="ECO:0000256" key="1">
    <source>
        <dbReference type="SAM" id="MobiDB-lite"/>
    </source>
</evidence>